<dbReference type="InterPro" id="IPR036396">
    <property type="entry name" value="Cyt_P450_sf"/>
</dbReference>
<evidence type="ECO:0000256" key="3">
    <source>
        <dbReference type="ARBA" id="ARBA00004406"/>
    </source>
</evidence>
<evidence type="ECO:0000313" key="16">
    <source>
        <dbReference type="EMBL" id="CAD7242728.1"/>
    </source>
</evidence>
<dbReference type="EMBL" id="CAJPEV010000309">
    <property type="protein sequence ID" value="CAG0883791.1"/>
    <property type="molecule type" value="Genomic_DNA"/>
</dbReference>
<evidence type="ECO:0000256" key="9">
    <source>
        <dbReference type="ARBA" id="ARBA00023002"/>
    </source>
</evidence>
<sequence>MSLVALFYDSVEQGCQIGWPDPARQSILSNTRSPLQRKISNGFNYFEKKGIPTEKPLYPLVGNLWNFWKEVQFQRDAKNEKRFGKVWGSFEGSRPAWNIADPDLIRDICIKEFDHFTDRRVFFMKDKVLSKMLNVLKGHEWKDVRSAVSPVFSSGKIKKMSQLMESCGETLVQHLRKAMEESQGVVNVKEYLLLSLSVSLLPLLCQYGAYTLDVIATCAFGTKLDSLGEENDPFTKNARKFLVDNPIVGNPLIIIPFIFPWVMQLGLNIFPMEPINFFKDLVQDIMKQRKTKGHERGDALDAMMEQVEKEKEAGGEMVMTEEVITAQSLAFFVAGFDTTGSMINFLTYVLAVHPDVQDRLYQEIEEKIQEYGGTNHEMMNACAYLDQVVNETLRFYPIATRLERECTKDCIIDGMEFKKGDLICFPIYAVHHSLEYYPDPEVFDPDRFSPEKKSKIPQGAFLPFGIGPRNCIGMRFALEEGKLALCHLIHSFRILKCAETPVPLKFTPGVLMLMPDRTSPIRVKLESRI</sequence>
<dbReference type="GO" id="GO:0016705">
    <property type="term" value="F:oxidoreductase activity, acting on paired donors, with incorporation or reduction of molecular oxygen"/>
    <property type="evidence" value="ECO:0007669"/>
    <property type="project" value="InterPro"/>
</dbReference>
<accession>A0A7R8X8V5</accession>
<proteinExistence type="inferred from homology"/>
<keyword evidence="8" id="KW-0492">Microsome</keyword>
<keyword evidence="6 14" id="KW-0479">Metal-binding</keyword>
<name>A0A7R8X8V5_9CRUS</name>
<dbReference type="AlphaFoldDB" id="A0A7R8X8V5"/>
<gene>
    <name evidence="16" type="ORF">DSTB1V02_LOCUS2680</name>
</gene>
<keyword evidence="11 15" id="KW-0503">Monooxygenase</keyword>
<keyword evidence="5 14" id="KW-0349">Heme</keyword>
<dbReference type="InterPro" id="IPR002401">
    <property type="entry name" value="Cyt_P450_E_grp-I"/>
</dbReference>
<evidence type="ECO:0000256" key="13">
    <source>
        <dbReference type="ARBA" id="ARBA00043906"/>
    </source>
</evidence>
<dbReference type="GO" id="GO:0008395">
    <property type="term" value="F:steroid hydroxylase activity"/>
    <property type="evidence" value="ECO:0007669"/>
    <property type="project" value="TreeGrafter"/>
</dbReference>
<dbReference type="EMBL" id="LR899826">
    <property type="protein sequence ID" value="CAD7242728.1"/>
    <property type="molecule type" value="Genomic_DNA"/>
</dbReference>
<evidence type="ECO:0000256" key="12">
    <source>
        <dbReference type="ARBA" id="ARBA00023136"/>
    </source>
</evidence>
<dbReference type="GO" id="GO:0005506">
    <property type="term" value="F:iron ion binding"/>
    <property type="evidence" value="ECO:0007669"/>
    <property type="project" value="InterPro"/>
</dbReference>
<protein>
    <recommendedName>
        <fullName evidence="18">Cytochrome P450</fullName>
    </recommendedName>
</protein>
<keyword evidence="12" id="KW-0472">Membrane</keyword>
<dbReference type="GO" id="GO:0005789">
    <property type="term" value="C:endoplasmic reticulum membrane"/>
    <property type="evidence" value="ECO:0007669"/>
    <property type="project" value="UniProtKB-SubCell"/>
</dbReference>
<comment type="similarity">
    <text evidence="4 15">Belongs to the cytochrome P450 family.</text>
</comment>
<dbReference type="PRINTS" id="PR00463">
    <property type="entry name" value="EP450I"/>
</dbReference>
<dbReference type="CDD" id="cd11055">
    <property type="entry name" value="CYP3A-like"/>
    <property type="match status" value="1"/>
</dbReference>
<dbReference type="OrthoDB" id="1470350at2759"/>
<evidence type="ECO:0000256" key="2">
    <source>
        <dbReference type="ARBA" id="ARBA00004174"/>
    </source>
</evidence>
<dbReference type="Pfam" id="PF00067">
    <property type="entry name" value="p450"/>
    <property type="match status" value="1"/>
</dbReference>
<dbReference type="GO" id="GO:0020037">
    <property type="term" value="F:heme binding"/>
    <property type="evidence" value="ECO:0007669"/>
    <property type="project" value="InterPro"/>
</dbReference>
<evidence type="ECO:0000256" key="5">
    <source>
        <dbReference type="ARBA" id="ARBA00022617"/>
    </source>
</evidence>
<keyword evidence="17" id="KW-1185">Reference proteome</keyword>
<evidence type="ECO:0008006" key="18">
    <source>
        <dbReference type="Google" id="ProtNLM"/>
    </source>
</evidence>
<evidence type="ECO:0000256" key="15">
    <source>
        <dbReference type="RuleBase" id="RU000461"/>
    </source>
</evidence>
<dbReference type="Proteomes" id="UP000677054">
    <property type="component" value="Unassembled WGS sequence"/>
</dbReference>
<keyword evidence="10 14" id="KW-0408">Iron</keyword>
<dbReference type="InterPro" id="IPR050705">
    <property type="entry name" value="Cytochrome_P450_3A"/>
</dbReference>
<evidence type="ECO:0000256" key="8">
    <source>
        <dbReference type="ARBA" id="ARBA00022848"/>
    </source>
</evidence>
<dbReference type="PANTHER" id="PTHR24302">
    <property type="entry name" value="CYTOCHROME P450 FAMILY 3"/>
    <property type="match status" value="1"/>
</dbReference>
<evidence type="ECO:0000256" key="10">
    <source>
        <dbReference type="ARBA" id="ARBA00023004"/>
    </source>
</evidence>
<dbReference type="FunFam" id="1.10.630.10:FF:000042">
    <property type="entry name" value="Cytochrome P450"/>
    <property type="match status" value="1"/>
</dbReference>
<comment type="cofactor">
    <cofactor evidence="1 14">
        <name>heme</name>
        <dbReference type="ChEBI" id="CHEBI:30413"/>
    </cofactor>
</comment>
<evidence type="ECO:0000256" key="11">
    <source>
        <dbReference type="ARBA" id="ARBA00023033"/>
    </source>
</evidence>
<dbReference type="InterPro" id="IPR017972">
    <property type="entry name" value="Cyt_P450_CS"/>
</dbReference>
<evidence type="ECO:0000256" key="4">
    <source>
        <dbReference type="ARBA" id="ARBA00010617"/>
    </source>
</evidence>
<evidence type="ECO:0000313" key="17">
    <source>
        <dbReference type="Proteomes" id="UP000677054"/>
    </source>
</evidence>
<evidence type="ECO:0000256" key="6">
    <source>
        <dbReference type="ARBA" id="ARBA00022723"/>
    </source>
</evidence>
<keyword evidence="9 15" id="KW-0560">Oxidoreductase</keyword>
<dbReference type="Gene3D" id="1.10.630.10">
    <property type="entry name" value="Cytochrome P450"/>
    <property type="match status" value="1"/>
</dbReference>
<keyword evidence="7" id="KW-0256">Endoplasmic reticulum</keyword>
<evidence type="ECO:0000256" key="7">
    <source>
        <dbReference type="ARBA" id="ARBA00022824"/>
    </source>
</evidence>
<reference evidence="16" key="1">
    <citation type="submission" date="2020-11" db="EMBL/GenBank/DDBJ databases">
        <authorList>
            <person name="Tran Van P."/>
        </authorList>
    </citation>
    <scope>NUCLEOTIDE SEQUENCE</scope>
</reference>
<dbReference type="PRINTS" id="PR00385">
    <property type="entry name" value="P450"/>
</dbReference>
<comment type="subcellular location">
    <subcellularLocation>
        <location evidence="3">Endoplasmic reticulum membrane</location>
        <topology evidence="3">Peripheral membrane protein</topology>
    </subcellularLocation>
    <subcellularLocation>
        <location evidence="2">Microsome membrane</location>
        <topology evidence="2">Peripheral membrane protein</topology>
    </subcellularLocation>
</comment>
<comment type="function">
    <text evidence="13">Cytochromes P450 are a group of heme-thiolate monooxygenases. They oxidize a variety of structurally unrelated compounds, including steroids, fatty acids, and xenobiotics.</text>
</comment>
<dbReference type="InterPro" id="IPR001128">
    <property type="entry name" value="Cyt_P450"/>
</dbReference>
<dbReference type="SUPFAM" id="SSF48264">
    <property type="entry name" value="Cytochrome P450"/>
    <property type="match status" value="1"/>
</dbReference>
<evidence type="ECO:0000256" key="14">
    <source>
        <dbReference type="PIRSR" id="PIRSR602401-1"/>
    </source>
</evidence>
<organism evidence="16">
    <name type="scientific">Darwinula stevensoni</name>
    <dbReference type="NCBI Taxonomy" id="69355"/>
    <lineage>
        <taxon>Eukaryota</taxon>
        <taxon>Metazoa</taxon>
        <taxon>Ecdysozoa</taxon>
        <taxon>Arthropoda</taxon>
        <taxon>Crustacea</taxon>
        <taxon>Oligostraca</taxon>
        <taxon>Ostracoda</taxon>
        <taxon>Podocopa</taxon>
        <taxon>Podocopida</taxon>
        <taxon>Darwinulocopina</taxon>
        <taxon>Darwinuloidea</taxon>
        <taxon>Darwinulidae</taxon>
        <taxon>Darwinula</taxon>
    </lineage>
</organism>
<evidence type="ECO:0000256" key="1">
    <source>
        <dbReference type="ARBA" id="ARBA00001971"/>
    </source>
</evidence>
<feature type="binding site" description="axial binding residue" evidence="14">
    <location>
        <position position="471"/>
    </location>
    <ligand>
        <name>heme</name>
        <dbReference type="ChEBI" id="CHEBI:30413"/>
    </ligand>
    <ligandPart>
        <name>Fe</name>
        <dbReference type="ChEBI" id="CHEBI:18248"/>
    </ligandPart>
</feature>
<dbReference type="PANTHER" id="PTHR24302:SF15">
    <property type="entry name" value="FATTY-ACID PEROXYGENASE"/>
    <property type="match status" value="1"/>
</dbReference>
<dbReference type="PROSITE" id="PS00086">
    <property type="entry name" value="CYTOCHROME_P450"/>
    <property type="match status" value="1"/>
</dbReference>